<dbReference type="SUPFAM" id="SSF81296">
    <property type="entry name" value="E set domains"/>
    <property type="match status" value="1"/>
</dbReference>
<dbReference type="InterPro" id="IPR032812">
    <property type="entry name" value="SbsA_Ig"/>
</dbReference>
<evidence type="ECO:0000259" key="6">
    <source>
        <dbReference type="Pfam" id="PF20254"/>
    </source>
</evidence>
<dbReference type="Gene3D" id="2.60.40.3710">
    <property type="match status" value="1"/>
</dbReference>
<dbReference type="InterPro" id="IPR014755">
    <property type="entry name" value="Cu-Rt/internalin_Ig-like"/>
</dbReference>
<dbReference type="Gene3D" id="2.60.40.650">
    <property type="match status" value="1"/>
</dbReference>
<evidence type="ECO:0000256" key="2">
    <source>
        <dbReference type="SAM" id="MobiDB-lite"/>
    </source>
</evidence>
<evidence type="ECO:0000256" key="1">
    <source>
        <dbReference type="ARBA" id="ARBA00022729"/>
    </source>
</evidence>
<keyword evidence="8" id="KW-1185">Reference proteome</keyword>
<dbReference type="Proteomes" id="UP001500784">
    <property type="component" value="Unassembled WGS sequence"/>
</dbReference>
<feature type="domain" description="SbsA Ig-like" evidence="4">
    <location>
        <begin position="1065"/>
        <end position="1159"/>
    </location>
</feature>
<feature type="domain" description="DUF4082" evidence="5">
    <location>
        <begin position="1176"/>
        <end position="1312"/>
    </location>
</feature>
<feature type="domain" description="N,N-dimethylformamidase beta subunit-like C-terminal" evidence="6">
    <location>
        <begin position="103"/>
        <end position="499"/>
    </location>
</feature>
<feature type="domain" description="SbsA Ig-like" evidence="4">
    <location>
        <begin position="800"/>
        <end position="898"/>
    </location>
</feature>
<comment type="caution">
    <text evidence="7">The sequence shown here is derived from an EMBL/GenBank/DDBJ whole genome shotgun (WGS) entry which is preliminary data.</text>
</comment>
<sequence>MNSASPNSSSRPRRRAHAALILAAVLAAAQLALPDALLLPAGATGECTASPVVCENAKPGADPDEWDIEKAGDPGIQGFSTDISVDAGQSLDFKVDTDASAYTIDIYRTGWYQGLGARHIASVAPSAALPQTQPECLRDVSTELVDCGTWQRSATWHVPADAVSGVYVALLKRTDTGGASHITFIVRSDASTADVVFQTSDPTWQAYNTYGGSDFYRGAANGRAYKLSYNRPVTTRADNDGRDFYFSAEYPLVRFLEKNGYDVTYISGVDTDRDGDRLLNHNVFLSVGHDEYWSGAQRENVEAARDAGVNLQFLSGNEMYWRTRYEPSTTDGGAHRTLVSYKETWANTKIDPAPEWTGTWRDPRFAPQAQGGGIPENALTGTAYVANFSDLPVTVSAEEGKYRLWRHTELASQSPGTGTELAAHTVGYESNEDLDNGFRPPGLARLSTTTGPTPQYLRDYGNTVTEGTTTHHVTQYRVPSGALVFSAGSVQWTWGLDREHDGWGAPADRRMQQAQVNLLADMDALPATLDPVLVRAAAGTDTVPPSTAIVSVQPGGTVVNGSGVTVSGTAADTGGQVAGVEVSTDDGETWSAAQGTTAWSYTYVQHGMDTQTVRARAIDDSSNFDAAGVSVPVSVSGPFTVLGSEEPATADGLDRSAVEVGMRFTPSVSGYISAVRFYKSAANTGQHTGTLWDSAGNALATTVFTGESVSGWQQAAFMEPVGVTAGRGYTVSYSTQTGHYATAPDYWSQHGSTAAPLLVAGGFGAPPAGVYNTTPGRFPADSYRNTNYFVDAVFETTSNAPLSASSHTPADGATGVPAGSRISAVLSREVQRESVSIVLRDAAGTPAAGTTRYSAASRTAEFLPQDPLEEGIRYTAELTATDTEGRNLGSGGNWSFTTARTVAEGECPCSLFTEDSIPALPQLSDGIPLSLGVAFRPDAAGTVTGIRFYKGPGNTGVHTGRLFAPGGAELAAVTFSGESSSGWQSASFAVPVPVQAGKEYVAAYSSPAGGYSANLGQFAGSYTFGPLTVPAEGGRFVYGGTYPERKSASGYLVDVVFERSGPALGVHARTPADGATGVPADTAVSGVFSHDVLPGSVSFDVRGPDGRTVRGQTGYDPGTRTAVFTPASPLAGAAGYTVQLSATAAGLQPDGSGSWSFTTAEPTPGSACCSLFPPDAVPAVPVVADGAPVVLGTAFRTSADGLLQGLRFYKGPGNTGTHSGQVFTIDGTVLASATFTGESVSGWQSVRFASPVPLRAGERYVAAYTSPSGTYSVSPGQFAAAYEYGPLSVEPSGGRFTYSGGFPASPSAASYLVDVLFEPGELPPEPQTPETACPCSLYAATDVPLIDRVLDGTPVTLGTAFQVAETGRINALRFYRGQGNAGPHTGYLYDAAGTELGRVTFPDGGADGWQTAPLAVPARLVPGTEYTVAYTAPAGVYSATPDGFVSGRSRAPLLVPVNGGRYSYAGTFPMTQAGAAYLVDVVFSRDP</sequence>
<feature type="chain" id="PRO_5045116626" description="Ig-like domain-containing protein" evidence="3">
    <location>
        <begin position="35"/>
        <end position="1487"/>
    </location>
</feature>
<dbReference type="EMBL" id="BAAALV010000007">
    <property type="protein sequence ID" value="GAA1921558.1"/>
    <property type="molecule type" value="Genomic_DNA"/>
</dbReference>
<feature type="region of interest" description="Disordered" evidence="2">
    <location>
        <begin position="1099"/>
        <end position="1119"/>
    </location>
</feature>
<reference evidence="8" key="1">
    <citation type="journal article" date="2019" name="Int. J. Syst. Evol. Microbiol.">
        <title>The Global Catalogue of Microorganisms (GCM) 10K type strain sequencing project: providing services to taxonomists for standard genome sequencing and annotation.</title>
        <authorList>
            <consortium name="The Broad Institute Genomics Platform"/>
            <consortium name="The Broad Institute Genome Sequencing Center for Infectious Disease"/>
            <person name="Wu L."/>
            <person name="Ma J."/>
        </authorList>
    </citation>
    <scope>NUCLEOTIDE SEQUENCE [LARGE SCALE GENOMIC DNA]</scope>
    <source>
        <strain evidence="8">JCM 13316</strain>
    </source>
</reference>
<dbReference type="Gene3D" id="2.60.40.1220">
    <property type="match status" value="1"/>
</dbReference>
<protein>
    <recommendedName>
        <fullName evidence="9">Ig-like domain-containing protein</fullName>
    </recommendedName>
</protein>
<accession>A0ABP5ASH8</accession>
<name>A0ABP5ASH8_9MICC</name>
<dbReference type="RefSeq" id="WP_152228673.1">
    <property type="nucleotide sequence ID" value="NZ_BAAALV010000007.1"/>
</dbReference>
<feature type="domain" description="DUF4082" evidence="5">
    <location>
        <begin position="918"/>
        <end position="1052"/>
    </location>
</feature>
<organism evidence="7 8">
    <name type="scientific">Arthrobacter gandavensis</name>
    <dbReference type="NCBI Taxonomy" id="169960"/>
    <lineage>
        <taxon>Bacteria</taxon>
        <taxon>Bacillati</taxon>
        <taxon>Actinomycetota</taxon>
        <taxon>Actinomycetes</taxon>
        <taxon>Micrococcales</taxon>
        <taxon>Micrococcaceae</taxon>
        <taxon>Arthrobacter</taxon>
    </lineage>
</organism>
<proteinExistence type="predicted"/>
<gene>
    <name evidence="7" type="ORF">GCM10009688_28230</name>
</gene>
<feature type="domain" description="DUF4082" evidence="5">
    <location>
        <begin position="645"/>
        <end position="790"/>
    </location>
</feature>
<keyword evidence="1 3" id="KW-0732">Signal</keyword>
<dbReference type="InterPro" id="IPR046540">
    <property type="entry name" value="DMFA2_C"/>
</dbReference>
<evidence type="ECO:0000259" key="5">
    <source>
        <dbReference type="Pfam" id="PF13313"/>
    </source>
</evidence>
<dbReference type="Pfam" id="PF20254">
    <property type="entry name" value="DMFA2_C"/>
    <property type="match status" value="1"/>
</dbReference>
<dbReference type="InterPro" id="IPR014756">
    <property type="entry name" value="Ig_E-set"/>
</dbReference>
<evidence type="ECO:0000313" key="7">
    <source>
        <dbReference type="EMBL" id="GAA1921558.1"/>
    </source>
</evidence>
<feature type="domain" description="DUF4082" evidence="5">
    <location>
        <begin position="1343"/>
        <end position="1473"/>
    </location>
</feature>
<evidence type="ECO:0000259" key="4">
    <source>
        <dbReference type="Pfam" id="PF13205"/>
    </source>
</evidence>
<dbReference type="InterPro" id="IPR025141">
    <property type="entry name" value="DUF4082"/>
</dbReference>
<feature type="signal peptide" evidence="3">
    <location>
        <begin position="1"/>
        <end position="34"/>
    </location>
</feature>
<dbReference type="Pfam" id="PF13205">
    <property type="entry name" value="Big_5"/>
    <property type="match status" value="2"/>
</dbReference>
<evidence type="ECO:0008006" key="9">
    <source>
        <dbReference type="Google" id="ProtNLM"/>
    </source>
</evidence>
<evidence type="ECO:0000256" key="3">
    <source>
        <dbReference type="SAM" id="SignalP"/>
    </source>
</evidence>
<dbReference type="Pfam" id="PF13313">
    <property type="entry name" value="DUF4082"/>
    <property type="match status" value="4"/>
</dbReference>
<evidence type="ECO:0000313" key="8">
    <source>
        <dbReference type="Proteomes" id="UP001500784"/>
    </source>
</evidence>